<keyword evidence="3" id="KW-0274">FAD</keyword>
<reference evidence="7" key="1">
    <citation type="submission" date="2016-10" db="EMBL/GenBank/DDBJ databases">
        <authorList>
            <person name="Varghese N."/>
            <person name="Submissions S."/>
        </authorList>
    </citation>
    <scope>NUCLEOTIDE SEQUENCE [LARGE SCALE GENOMIC DNA]</scope>
    <source>
        <strain evidence="7">SUR2</strain>
    </source>
</reference>
<dbReference type="PANTHER" id="PTHR46091:SF3">
    <property type="entry name" value="AMINE OXIDASE DOMAIN-CONTAINING PROTEIN"/>
    <property type="match status" value="1"/>
</dbReference>
<keyword evidence="5" id="KW-0520">NAD</keyword>
<dbReference type="EMBL" id="FPKW01000013">
    <property type="protein sequence ID" value="SFZ95825.1"/>
    <property type="molecule type" value="Genomic_DNA"/>
</dbReference>
<evidence type="ECO:0000256" key="1">
    <source>
        <dbReference type="ARBA" id="ARBA00022630"/>
    </source>
</evidence>
<dbReference type="STRING" id="1612149.SAMN05216324_11330"/>
<keyword evidence="1" id="KW-0285">Flavoprotein</keyword>
<evidence type="ECO:0000256" key="5">
    <source>
        <dbReference type="ARBA" id="ARBA00023027"/>
    </source>
</evidence>
<keyword evidence="4" id="KW-0521">NADP</keyword>
<dbReference type="PANTHER" id="PTHR46091">
    <property type="entry name" value="BLR7054 PROTEIN"/>
    <property type="match status" value="1"/>
</dbReference>
<evidence type="ECO:0000313" key="7">
    <source>
        <dbReference type="Proteomes" id="UP000182034"/>
    </source>
</evidence>
<evidence type="ECO:0000256" key="2">
    <source>
        <dbReference type="ARBA" id="ARBA00022729"/>
    </source>
</evidence>
<accession>A0A1K2ITQ9</accession>
<organism evidence="6 7">
    <name type="scientific">Chryseobacterium limigenitum</name>
    <dbReference type="NCBI Taxonomy" id="1612149"/>
    <lineage>
        <taxon>Bacteria</taxon>
        <taxon>Pseudomonadati</taxon>
        <taxon>Bacteroidota</taxon>
        <taxon>Flavobacteriia</taxon>
        <taxon>Flavobacteriales</taxon>
        <taxon>Weeksellaceae</taxon>
        <taxon>Chryseobacterium group</taxon>
        <taxon>Chryseobacterium</taxon>
    </lineage>
</organism>
<dbReference type="InterPro" id="IPR052206">
    <property type="entry name" value="Retinol_saturase"/>
</dbReference>
<dbReference type="AlphaFoldDB" id="A0A1K2ITQ9"/>
<protein>
    <submittedName>
        <fullName evidence="6">Phytoene dehydrogenase-related protein</fullName>
    </submittedName>
</protein>
<keyword evidence="2" id="KW-0732">Signal</keyword>
<dbReference type="Proteomes" id="UP000182034">
    <property type="component" value="Unassembled WGS sequence"/>
</dbReference>
<dbReference type="Pfam" id="PF13450">
    <property type="entry name" value="NAD_binding_8"/>
    <property type="match status" value="1"/>
</dbReference>
<evidence type="ECO:0000313" key="6">
    <source>
        <dbReference type="EMBL" id="SFZ95825.1"/>
    </source>
</evidence>
<proteinExistence type="predicted"/>
<dbReference type="InterPro" id="IPR036188">
    <property type="entry name" value="FAD/NAD-bd_sf"/>
</dbReference>
<evidence type="ECO:0000256" key="4">
    <source>
        <dbReference type="ARBA" id="ARBA00022857"/>
    </source>
</evidence>
<keyword evidence="7" id="KW-1185">Reference proteome</keyword>
<dbReference type="PRINTS" id="PR00411">
    <property type="entry name" value="PNDRDTASEI"/>
</dbReference>
<dbReference type="SUPFAM" id="SSF51905">
    <property type="entry name" value="FAD/NAD(P)-binding domain"/>
    <property type="match status" value="1"/>
</dbReference>
<sequence length="541" mass="62073">MLRSFSMTKRTCLLLISEFLIFKKNAFSPLKKEYDILVIGSGLGGLVSALILAKEGLKVCVLEKNNQYGGNLQTFSRDKLIFDTGVHYLGGLSKGQNLHQFFSYLEIIDDLELQKMDEDGYDKITFDDDEIEYPHAQGYENFVEQLSQYFPDEKENLENYCEEIQRVCSLFPRYNVVGNNSYNEEILHLNTKRFIESITSNKKLQSVLLGSNFLYAGDSENVPFYVHALTVNSYIQSAYKCGKGGSQISKLLIKKLREHGAEVYKHSEVSAMTFNESGVLSGVKTKEGKEYSAKQIISNIEIRSTIKLIGEERLKKSFLNRVLSWEPVSSCFSVYLVLKPHSLPNFNYNLYHYSSEDLVWNAYQYKKEDWPETYMLSSTQSKHDPEFAESLTAISYMDFDEVKDWQNTFNTFADEEERGQQYEKFKLEKAEKMIDALEKKIPDLRQSIKKVYTSSPLSYRDYIGSFEGNMYGYMKISENPLKTMVSPRTKINNLFLTGQSVNMHGILGCTIGAFNTCAEILGKELIDGRLAQMINKNKSEK</sequence>
<dbReference type="Gene3D" id="3.50.50.60">
    <property type="entry name" value="FAD/NAD(P)-binding domain"/>
    <property type="match status" value="2"/>
</dbReference>
<name>A0A1K2ITQ9_9FLAO</name>
<gene>
    <name evidence="6" type="ORF">SAMN05216324_11330</name>
</gene>
<evidence type="ECO:0000256" key="3">
    <source>
        <dbReference type="ARBA" id="ARBA00022827"/>
    </source>
</evidence>